<reference evidence="1 2" key="1">
    <citation type="submission" date="2015-10" db="EMBL/GenBank/DDBJ databases">
        <authorList>
            <person name="Gilbert D.G."/>
        </authorList>
    </citation>
    <scope>NUCLEOTIDE SEQUENCE [LARGE SCALE GENOMIC DNA]</scope>
    <source>
        <strain evidence="1">COMA1</strain>
    </source>
</reference>
<accession>A0A0S4LEJ2</accession>
<dbReference type="InterPro" id="IPR013783">
    <property type="entry name" value="Ig-like_fold"/>
</dbReference>
<evidence type="ECO:0008006" key="3">
    <source>
        <dbReference type="Google" id="ProtNLM"/>
    </source>
</evidence>
<dbReference type="OrthoDB" id="284043at2"/>
<proteinExistence type="predicted"/>
<dbReference type="Proteomes" id="UP000199032">
    <property type="component" value="Unassembled WGS sequence"/>
</dbReference>
<dbReference type="EMBL" id="CZQA01000008">
    <property type="protein sequence ID" value="CUS35615.1"/>
    <property type="molecule type" value="Genomic_DNA"/>
</dbReference>
<dbReference type="GO" id="GO:0016641">
    <property type="term" value="F:oxidoreductase activity, acting on the CH-NH2 group of donors, oxygen as acceptor"/>
    <property type="evidence" value="ECO:0007669"/>
    <property type="project" value="InterPro"/>
</dbReference>
<name>A0A0S4LEJ2_9BACT</name>
<organism evidence="1 2">
    <name type="scientific">Candidatus Nitrospira nitrosa</name>
    <dbReference type="NCBI Taxonomy" id="1742972"/>
    <lineage>
        <taxon>Bacteria</taxon>
        <taxon>Pseudomonadati</taxon>
        <taxon>Nitrospirota</taxon>
        <taxon>Nitrospiria</taxon>
        <taxon>Nitrospirales</taxon>
        <taxon>Nitrospiraceae</taxon>
        <taxon>Nitrospira</taxon>
    </lineage>
</organism>
<dbReference type="Gene3D" id="2.60.40.10">
    <property type="entry name" value="Immunoglobulins"/>
    <property type="match status" value="1"/>
</dbReference>
<gene>
    <name evidence="1" type="ORF">COMA1_20367</name>
</gene>
<dbReference type="GO" id="GO:0005507">
    <property type="term" value="F:copper ion binding"/>
    <property type="evidence" value="ECO:0007669"/>
    <property type="project" value="InterPro"/>
</dbReference>
<dbReference type="Pfam" id="PF01186">
    <property type="entry name" value="Lysyl_oxidase"/>
    <property type="match status" value="1"/>
</dbReference>
<keyword evidence="2" id="KW-1185">Reference proteome</keyword>
<dbReference type="InterPro" id="IPR001695">
    <property type="entry name" value="Lysyl_oxidase"/>
</dbReference>
<evidence type="ECO:0000313" key="2">
    <source>
        <dbReference type="Proteomes" id="UP000199032"/>
    </source>
</evidence>
<dbReference type="AlphaFoldDB" id="A0A0S4LEJ2"/>
<evidence type="ECO:0000313" key="1">
    <source>
        <dbReference type="EMBL" id="CUS35615.1"/>
    </source>
</evidence>
<sequence>MNTVLAYGQTIARGAMLAGVLLWATGVAAQTALPPNLKPMPASNFSLVTQADGTLDLRFATTSWNNGTGPVQLEAGSVDTGQNPPKQQVYQRIFNNDGSSATFLAGWFEWHELHNHFHFNGYADYVLQPVNAPGGSERYGQKTTFCVMDTTAVNTSLPGAPGSAHYSSCGRTIQGMSVGWGDTYGASLAGQEIDFTDNADGIYSLKIVIDPDRHLIESNDNDNESCVLLDIKKPSTVRVLDSSGSCSTVTAISPNSAQRGTTVQVTITGYGFTDGTTVTFEGGSGPRPVASQVQIISNTDSVDMLTATVTIPYKKQLGRNPVWNVRVGSGGVFRQAFTVTP</sequence>
<protein>
    <recommendedName>
        <fullName evidence="3">IPT/TIG domain-containing protein</fullName>
    </recommendedName>
</protein>
<dbReference type="RefSeq" id="WP_090748006.1">
    <property type="nucleotide sequence ID" value="NZ_CZQA01000008.1"/>
</dbReference>
<dbReference type="STRING" id="1742972.COMA1_20367"/>